<keyword evidence="3" id="KW-1185">Reference proteome</keyword>
<feature type="region of interest" description="Disordered" evidence="1">
    <location>
        <begin position="1"/>
        <end position="26"/>
    </location>
</feature>
<dbReference type="Proteomes" id="UP000440498">
    <property type="component" value="Unassembled WGS sequence"/>
</dbReference>
<comment type="caution">
    <text evidence="2">The sequence shown here is derived from an EMBL/GenBank/DDBJ whole genome shotgun (WGS) entry which is preliminary data.</text>
</comment>
<dbReference type="AlphaFoldDB" id="A0A6A7N6E8"/>
<evidence type="ECO:0000256" key="1">
    <source>
        <dbReference type="SAM" id="MobiDB-lite"/>
    </source>
</evidence>
<feature type="compositionally biased region" description="Low complexity" evidence="1">
    <location>
        <begin position="9"/>
        <end position="26"/>
    </location>
</feature>
<sequence length="157" mass="16891">MGWPLPTCPESISGSASVSPVAPEVSQPPHKALKQFVLDNPDRFGAARDASVWRATTEYALRSGDQIDVFFKSDRCWIGVEVKSSISDSTPDDYERGIYQVVKYLALLTAQAKIDHPAAPPSVAVVLALESTLPFQLHATARDLGVRVIEGLGTAQG</sequence>
<evidence type="ECO:0008006" key="4">
    <source>
        <dbReference type="Google" id="ProtNLM"/>
    </source>
</evidence>
<reference evidence="2 3" key="1">
    <citation type="submission" date="2019-10" db="EMBL/GenBank/DDBJ databases">
        <title>Two novel species isolated from a subtropical stream in China.</title>
        <authorList>
            <person name="Lu H."/>
        </authorList>
    </citation>
    <scope>NUCLEOTIDE SEQUENCE [LARGE SCALE GENOMIC DNA]</scope>
    <source>
        <strain evidence="2 3">FT29W</strain>
    </source>
</reference>
<evidence type="ECO:0000313" key="2">
    <source>
        <dbReference type="EMBL" id="MQA40674.1"/>
    </source>
</evidence>
<organism evidence="2 3">
    <name type="scientific">Rugamonas aquatica</name>
    <dbReference type="NCBI Taxonomy" id="2743357"/>
    <lineage>
        <taxon>Bacteria</taxon>
        <taxon>Pseudomonadati</taxon>
        <taxon>Pseudomonadota</taxon>
        <taxon>Betaproteobacteria</taxon>
        <taxon>Burkholderiales</taxon>
        <taxon>Oxalobacteraceae</taxon>
        <taxon>Telluria group</taxon>
        <taxon>Rugamonas</taxon>
    </lineage>
</organism>
<name>A0A6A7N6E8_9BURK</name>
<dbReference type="RefSeq" id="WP_152839969.1">
    <property type="nucleotide sequence ID" value="NZ_WHUG01000009.1"/>
</dbReference>
<dbReference type="EMBL" id="WHUG01000009">
    <property type="protein sequence ID" value="MQA40674.1"/>
    <property type="molecule type" value="Genomic_DNA"/>
</dbReference>
<accession>A0A6A7N6E8</accession>
<gene>
    <name evidence="2" type="ORF">GEV02_21200</name>
</gene>
<evidence type="ECO:0000313" key="3">
    <source>
        <dbReference type="Proteomes" id="UP000440498"/>
    </source>
</evidence>
<proteinExistence type="predicted"/>
<protein>
    <recommendedName>
        <fullName evidence="4">DUF91 domain-containing protein</fullName>
    </recommendedName>
</protein>